<reference evidence="1 2" key="1">
    <citation type="journal article" date="2021" name="Appl. Microbiol. Biotechnol.">
        <title>Biotechnological applications of marine bacteria in bioremediation of environments polluted with hydrocarbons and plastics.</title>
        <authorList>
            <person name="Muriel-Millan L.F."/>
            <person name="Millan-Lopez S."/>
            <person name="Pardo-Lopez L."/>
        </authorList>
    </citation>
    <scope>NUCLEOTIDE SEQUENCE [LARGE SCALE GENOMIC DNA]</scope>
    <source>
        <strain evidence="1 2">GOM4</strain>
    </source>
</reference>
<protein>
    <submittedName>
        <fullName evidence="1">Response regulator</fullName>
    </submittedName>
</protein>
<comment type="caution">
    <text evidence="1">The sequence shown here is derived from an EMBL/GenBank/DDBJ whole genome shotgun (WGS) entry which is preliminary data.</text>
</comment>
<sequence length="118" mass="13310">MPNKQLTILVLEQHPTIQKIIHEMLSELDHACFITASPEDALRHYCSNDEIDIVLLDVSTQPFNCTRLVETIQQDQANFPIILTVPHATDYQTLGVVSLKKPFTSEELCLAIAKAMSY</sequence>
<dbReference type="Proteomes" id="UP000782475">
    <property type="component" value="Unassembled WGS sequence"/>
</dbReference>
<evidence type="ECO:0000313" key="2">
    <source>
        <dbReference type="Proteomes" id="UP000782475"/>
    </source>
</evidence>
<gene>
    <name evidence="1" type="ORF">KJJ99_07265</name>
</gene>
<evidence type="ECO:0000313" key="1">
    <source>
        <dbReference type="EMBL" id="MBX7271591.1"/>
    </source>
</evidence>
<proteinExistence type="predicted"/>
<organism evidence="1 2">
    <name type="scientific">Stutzerimonas chloritidismutans</name>
    <name type="common">Pseudomonas chloritidismutans</name>
    <dbReference type="NCBI Taxonomy" id="203192"/>
    <lineage>
        <taxon>Bacteria</taxon>
        <taxon>Pseudomonadati</taxon>
        <taxon>Pseudomonadota</taxon>
        <taxon>Gammaproteobacteria</taxon>
        <taxon>Pseudomonadales</taxon>
        <taxon>Pseudomonadaceae</taxon>
        <taxon>Stutzerimonas</taxon>
    </lineage>
</organism>
<name>A0ACC5VGA2_STUCH</name>
<dbReference type="EMBL" id="JAHHFP010000019">
    <property type="protein sequence ID" value="MBX7271591.1"/>
    <property type="molecule type" value="Genomic_DNA"/>
</dbReference>
<accession>A0ACC5VGA2</accession>
<keyword evidence="2" id="KW-1185">Reference proteome</keyword>